<feature type="non-terminal residue" evidence="2">
    <location>
        <position position="131"/>
    </location>
</feature>
<organism evidence="2 3">
    <name type="scientific">Melipona bicolor</name>
    <dbReference type="NCBI Taxonomy" id="60889"/>
    <lineage>
        <taxon>Eukaryota</taxon>
        <taxon>Metazoa</taxon>
        <taxon>Ecdysozoa</taxon>
        <taxon>Arthropoda</taxon>
        <taxon>Hexapoda</taxon>
        <taxon>Insecta</taxon>
        <taxon>Pterygota</taxon>
        <taxon>Neoptera</taxon>
        <taxon>Endopterygota</taxon>
        <taxon>Hymenoptera</taxon>
        <taxon>Apocrita</taxon>
        <taxon>Aculeata</taxon>
        <taxon>Apoidea</taxon>
        <taxon>Anthophila</taxon>
        <taxon>Apidae</taxon>
        <taxon>Melipona</taxon>
    </lineage>
</organism>
<gene>
    <name evidence="2" type="ORF">K0M31_002956</name>
</gene>
<comment type="caution">
    <text evidence="2">The sequence shown here is derived from an EMBL/GenBank/DDBJ whole genome shotgun (WGS) entry which is preliminary data.</text>
</comment>
<feature type="region of interest" description="Disordered" evidence="1">
    <location>
        <begin position="58"/>
        <end position="77"/>
    </location>
</feature>
<evidence type="ECO:0000256" key="1">
    <source>
        <dbReference type="SAM" id="MobiDB-lite"/>
    </source>
</evidence>
<dbReference type="Proteomes" id="UP001177670">
    <property type="component" value="Unassembled WGS sequence"/>
</dbReference>
<accession>A0AA40FZW5</accession>
<evidence type="ECO:0000313" key="3">
    <source>
        <dbReference type="Proteomes" id="UP001177670"/>
    </source>
</evidence>
<name>A0AA40FZW5_9HYME</name>
<reference evidence="2" key="1">
    <citation type="submission" date="2021-10" db="EMBL/GenBank/DDBJ databases">
        <title>Melipona bicolor Genome sequencing and assembly.</title>
        <authorList>
            <person name="Araujo N.S."/>
            <person name="Arias M.C."/>
        </authorList>
    </citation>
    <scope>NUCLEOTIDE SEQUENCE</scope>
    <source>
        <strain evidence="2">USP_2M_L1-L4_2017</strain>
        <tissue evidence="2">Whole body</tissue>
    </source>
</reference>
<dbReference type="AlphaFoldDB" id="A0AA40FZW5"/>
<proteinExistence type="predicted"/>
<dbReference type="EMBL" id="JAHYIQ010000010">
    <property type="protein sequence ID" value="KAK1128498.1"/>
    <property type="molecule type" value="Genomic_DNA"/>
</dbReference>
<evidence type="ECO:0000313" key="2">
    <source>
        <dbReference type="EMBL" id="KAK1128498.1"/>
    </source>
</evidence>
<keyword evidence="3" id="KW-1185">Reference proteome</keyword>
<protein>
    <submittedName>
        <fullName evidence="2">Uncharacterized protein</fullName>
    </submittedName>
</protein>
<sequence>MSERVNNSTSLECQWVGRTARSPRISTLSSHLSVCCCPDESGQKNRRVFPMEREMECNGGVGRKQKQKQKRREEGRKGEYLFEGNQLKNREFCSGIQLTLNELTSIDPKFNYNMQRFFLFWTLEGPTEKAR</sequence>